<name>A0A1H8FRQ7_9RHOB</name>
<accession>A0A1H8FRQ7</accession>
<proteinExistence type="predicted"/>
<dbReference type="InterPro" id="IPR013762">
    <property type="entry name" value="Integrase-like_cat_sf"/>
</dbReference>
<dbReference type="AlphaFoldDB" id="A0A1H8FRQ7"/>
<dbReference type="GO" id="GO:0006310">
    <property type="term" value="P:DNA recombination"/>
    <property type="evidence" value="ECO:0007669"/>
    <property type="project" value="UniProtKB-KW"/>
</dbReference>
<organism evidence="2 3">
    <name type="scientific">Loktanella fryxellensis</name>
    <dbReference type="NCBI Taxonomy" id="245187"/>
    <lineage>
        <taxon>Bacteria</taxon>
        <taxon>Pseudomonadati</taxon>
        <taxon>Pseudomonadota</taxon>
        <taxon>Alphaproteobacteria</taxon>
        <taxon>Rhodobacterales</taxon>
        <taxon>Roseobacteraceae</taxon>
        <taxon>Loktanella</taxon>
    </lineage>
</organism>
<sequence length="464" mass="51992">MREVLTETVTATPATLTKSPVAVLPKQLPTQSIEPARAIRIIPDERKMSFTPGVDEIQEPLTIDALRAQQAQAEGVARHHEKVVDGPDIAGVYWRMAITDGLSRETVAQRAASLRLFCLITSVQRVNDIRQHHLSAFRDALTAFPVHFMRSAADGTRTIEEIMEQARFMPDFKKGIHVTTRQRHIKSIELLLERAASEGHNLDPGLNIKKVKPKAKGKGAKHKQRAVFSIEELKAVFAHSLWQGGQSRGNRHTPGSVVVRDSRYWIPLVLAYTGARRAEIAGLAASDVRDIEGYPCIVTQANRYRTIKGEEPGETDERRKKTRIVPIHPHLVELGFCEYATEMKKRGAELLLPDIVPTPRKGSRRAACPDPTLMVDKFGGAIDYMWTTALKKVLDGNPRRLCMHSLRHYVNDFMLYAPDIIDPVRFDIIGHVQSEGEAINTAVYRGDAPLSLKVEAIRQLPRLF</sequence>
<dbReference type="Proteomes" id="UP000199585">
    <property type="component" value="Unassembled WGS sequence"/>
</dbReference>
<protein>
    <recommendedName>
        <fullName evidence="4">Phage integrase family protein</fullName>
    </recommendedName>
</protein>
<dbReference type="Gene3D" id="1.10.443.10">
    <property type="entry name" value="Intergrase catalytic core"/>
    <property type="match status" value="1"/>
</dbReference>
<keyword evidence="3" id="KW-1185">Reference proteome</keyword>
<reference evidence="2 3" key="1">
    <citation type="submission" date="2016-10" db="EMBL/GenBank/DDBJ databases">
        <authorList>
            <person name="de Groot N.N."/>
        </authorList>
    </citation>
    <scope>NUCLEOTIDE SEQUENCE [LARGE SCALE GENOMIC DNA]</scope>
    <source>
        <strain evidence="2 3">DSM 16213</strain>
    </source>
</reference>
<dbReference type="EMBL" id="FOCI01000013">
    <property type="protein sequence ID" value="SEN34376.1"/>
    <property type="molecule type" value="Genomic_DNA"/>
</dbReference>
<evidence type="ECO:0008006" key="4">
    <source>
        <dbReference type="Google" id="ProtNLM"/>
    </source>
</evidence>
<gene>
    <name evidence="2" type="ORF">SAMN04488003_113115</name>
</gene>
<evidence type="ECO:0000313" key="3">
    <source>
        <dbReference type="Proteomes" id="UP000199585"/>
    </source>
</evidence>
<dbReference type="GO" id="GO:0015074">
    <property type="term" value="P:DNA integration"/>
    <property type="evidence" value="ECO:0007669"/>
    <property type="project" value="InterPro"/>
</dbReference>
<evidence type="ECO:0000313" key="2">
    <source>
        <dbReference type="EMBL" id="SEN34376.1"/>
    </source>
</evidence>
<dbReference type="GO" id="GO:0003677">
    <property type="term" value="F:DNA binding"/>
    <property type="evidence" value="ECO:0007669"/>
    <property type="project" value="InterPro"/>
</dbReference>
<dbReference type="STRING" id="245187.SAMN04488003_113115"/>
<dbReference type="SUPFAM" id="SSF56349">
    <property type="entry name" value="DNA breaking-rejoining enzymes"/>
    <property type="match status" value="1"/>
</dbReference>
<keyword evidence="1" id="KW-0233">DNA recombination</keyword>
<evidence type="ECO:0000256" key="1">
    <source>
        <dbReference type="ARBA" id="ARBA00023172"/>
    </source>
</evidence>
<dbReference type="InterPro" id="IPR011010">
    <property type="entry name" value="DNA_brk_join_enz"/>
</dbReference>